<evidence type="ECO:0000256" key="1">
    <source>
        <dbReference type="ARBA" id="ARBA00004651"/>
    </source>
</evidence>
<organism evidence="7 8">
    <name type="scientific">Heminiphilus faecis</name>
    <dbReference type="NCBI Taxonomy" id="2601703"/>
    <lineage>
        <taxon>Bacteria</taxon>
        <taxon>Pseudomonadati</taxon>
        <taxon>Bacteroidota</taxon>
        <taxon>Bacteroidia</taxon>
        <taxon>Bacteroidales</taxon>
        <taxon>Muribaculaceae</taxon>
        <taxon>Heminiphilus</taxon>
    </lineage>
</organism>
<dbReference type="InterPro" id="IPR022791">
    <property type="entry name" value="L-PG_synthase/AglD"/>
</dbReference>
<dbReference type="NCBIfam" id="TIGR00374">
    <property type="entry name" value="flippase-like domain"/>
    <property type="match status" value="1"/>
</dbReference>
<evidence type="ECO:0000313" key="8">
    <source>
        <dbReference type="Proteomes" id="UP001565200"/>
    </source>
</evidence>
<keyword evidence="3 6" id="KW-0812">Transmembrane</keyword>
<dbReference type="PANTHER" id="PTHR37693:SF1">
    <property type="entry name" value="INTEGRAL MEMBRANE PROTEIN"/>
    <property type="match status" value="1"/>
</dbReference>
<reference evidence="7 8" key="1">
    <citation type="submission" date="2024-03" db="EMBL/GenBank/DDBJ databases">
        <title>Mouse gut bacterial collection (mGBC) of GemPharmatech.</title>
        <authorList>
            <person name="He Y."/>
            <person name="Dong L."/>
            <person name="Wu D."/>
            <person name="Gao X."/>
            <person name="Lin Z."/>
        </authorList>
    </citation>
    <scope>NUCLEOTIDE SEQUENCE [LARGE SCALE GENOMIC DNA]</scope>
    <source>
        <strain evidence="7 8">54-13</strain>
    </source>
</reference>
<name>A0ABV4CT55_9BACT</name>
<evidence type="ECO:0000256" key="4">
    <source>
        <dbReference type="ARBA" id="ARBA00022989"/>
    </source>
</evidence>
<comment type="subcellular location">
    <subcellularLocation>
        <location evidence="1">Cell membrane</location>
        <topology evidence="1">Multi-pass membrane protein</topology>
    </subcellularLocation>
</comment>
<protein>
    <submittedName>
        <fullName evidence="7">Lysylphosphatidylglycerol synthase transmembrane domain-containing protein</fullName>
    </submittedName>
</protein>
<feature type="transmembrane region" description="Helical" evidence="6">
    <location>
        <begin position="179"/>
        <end position="202"/>
    </location>
</feature>
<dbReference type="PANTHER" id="PTHR37693">
    <property type="entry name" value="PHOSPHATIDYLGLYCEROL LYSYLTRANSFERASE"/>
    <property type="match status" value="1"/>
</dbReference>
<evidence type="ECO:0000313" key="7">
    <source>
        <dbReference type="EMBL" id="MEY8244571.1"/>
    </source>
</evidence>
<proteinExistence type="predicted"/>
<keyword evidence="8" id="KW-1185">Reference proteome</keyword>
<feature type="transmembrane region" description="Helical" evidence="6">
    <location>
        <begin position="21"/>
        <end position="40"/>
    </location>
</feature>
<keyword evidence="2" id="KW-1003">Cell membrane</keyword>
<feature type="transmembrane region" description="Helical" evidence="6">
    <location>
        <begin position="244"/>
        <end position="271"/>
    </location>
</feature>
<evidence type="ECO:0000256" key="6">
    <source>
        <dbReference type="SAM" id="Phobius"/>
    </source>
</evidence>
<gene>
    <name evidence="7" type="ORF">AAK873_02930</name>
</gene>
<evidence type="ECO:0000256" key="2">
    <source>
        <dbReference type="ARBA" id="ARBA00022475"/>
    </source>
</evidence>
<accession>A0ABV4CT55</accession>
<dbReference type="RefSeq" id="WP_369863197.1">
    <property type="nucleotide sequence ID" value="NZ_JBCLPP010000006.1"/>
</dbReference>
<evidence type="ECO:0000256" key="5">
    <source>
        <dbReference type="ARBA" id="ARBA00023136"/>
    </source>
</evidence>
<dbReference type="Proteomes" id="UP001565200">
    <property type="component" value="Unassembled WGS sequence"/>
</dbReference>
<keyword evidence="5 6" id="KW-0472">Membrane</keyword>
<dbReference type="Pfam" id="PF03706">
    <property type="entry name" value="LPG_synthase_TM"/>
    <property type="match status" value="1"/>
</dbReference>
<evidence type="ECO:0000256" key="3">
    <source>
        <dbReference type="ARBA" id="ARBA00022692"/>
    </source>
</evidence>
<dbReference type="EMBL" id="JBCLPP010000006">
    <property type="protein sequence ID" value="MEY8244571.1"/>
    <property type="molecule type" value="Genomic_DNA"/>
</dbReference>
<sequence length="367" mass="41697">MGAADNNTTGGNDMSKPAKFGMWRVFVPVIIGLCVVAWLFKGEFNPDVWSMIHFDTRVVLCIVLAWIFMAGRDFGLTWRFRALTDRRLTWWQAVRVNFMCEFTSAITPSAVGGSSLGMVFMHHEGIDLGRATTLMLTTLFLDELFFVVACPIVVAVIPYDMLFGFGGSSFVIGLKLVFWIVYAAIFLWTLVLFTGILVWPYGMKRCLVWIFKFRPLRRWQSAVMALGDNMVATSKDLRTRSVRWWFDAFAATALTWSSRYLVVNALFWGFVPGADQLVVFGRQFVVWVVLMVSPTPGGSGVSEWLFTEYYGDLLHNTSIALVIALFWRIITYYVYLVVGVFLAPSMFRAPKKSTVNKENNKNNNDIK</sequence>
<comment type="caution">
    <text evidence="7">The sequence shown here is derived from an EMBL/GenBank/DDBJ whole genome shotgun (WGS) entry which is preliminary data.</text>
</comment>
<feature type="transmembrane region" description="Helical" evidence="6">
    <location>
        <begin position="319"/>
        <end position="343"/>
    </location>
</feature>
<feature type="transmembrane region" description="Helical" evidence="6">
    <location>
        <begin position="52"/>
        <end position="71"/>
    </location>
</feature>
<feature type="transmembrane region" description="Helical" evidence="6">
    <location>
        <begin position="139"/>
        <end position="159"/>
    </location>
</feature>
<keyword evidence="4 6" id="KW-1133">Transmembrane helix</keyword>